<protein>
    <submittedName>
        <fullName evidence="8">ABC transporter substrate-binding protein</fullName>
    </submittedName>
</protein>
<sequence>MMLKLKSATSACALLACAVMLQGCDRSGNDAREDAQEQAEGDFAPVTVKHKLGTTVVSSPPQRVAALDMNEVDFLDQLGVPIAGMPKDFIPGFLAKYRDDDTIADLGSIVQPNTEKVYGLRPDLVLISSLHANQYEALSQIAPTISFDVDYQDTGSDYFDTAKDHLLTLGRIFGREELARRKADQLEAIIVEARDTIADRPEKALILMHNAGAYRFMGVNSRYGFVHEALGVSPASDEDAESLHGLPVSSEFIQQADPDIIYLIDRTAVMEHRAGMSAATMDNPLIRATKAWKNKRVIFVDPEAWYVTGAGPTSIGIVIDDVLKGYADSRGAAD</sequence>
<dbReference type="RefSeq" id="WP_160740126.1">
    <property type="nucleotide sequence ID" value="NZ_WTYQ01000005.1"/>
</dbReference>
<dbReference type="Pfam" id="PF01497">
    <property type="entry name" value="Peripla_BP_2"/>
    <property type="match status" value="1"/>
</dbReference>
<dbReference type="PROSITE" id="PS50983">
    <property type="entry name" value="FE_B12_PBP"/>
    <property type="match status" value="1"/>
</dbReference>
<dbReference type="GO" id="GO:1901678">
    <property type="term" value="P:iron coordination entity transport"/>
    <property type="evidence" value="ECO:0007669"/>
    <property type="project" value="UniProtKB-ARBA"/>
</dbReference>
<evidence type="ECO:0000256" key="3">
    <source>
        <dbReference type="ARBA" id="ARBA00022448"/>
    </source>
</evidence>
<evidence type="ECO:0000256" key="6">
    <source>
        <dbReference type="SAM" id="SignalP"/>
    </source>
</evidence>
<feature type="chain" id="PRO_5032850979" evidence="6">
    <location>
        <begin position="22"/>
        <end position="334"/>
    </location>
</feature>
<dbReference type="EMBL" id="WTYQ01000005">
    <property type="protein sequence ID" value="MXP26921.1"/>
    <property type="molecule type" value="Genomic_DNA"/>
</dbReference>
<evidence type="ECO:0000256" key="4">
    <source>
        <dbReference type="ARBA" id="ARBA00022496"/>
    </source>
</evidence>
<comment type="caution">
    <text evidence="8">The sequence shown here is derived from an EMBL/GenBank/DDBJ whole genome shotgun (WGS) entry which is preliminary data.</text>
</comment>
<dbReference type="InterPro" id="IPR002491">
    <property type="entry name" value="ABC_transptr_periplasmic_BD"/>
</dbReference>
<feature type="domain" description="Fe/B12 periplasmic-binding" evidence="7">
    <location>
        <begin position="63"/>
        <end position="330"/>
    </location>
</feature>
<dbReference type="GO" id="GO:0030288">
    <property type="term" value="C:outer membrane-bounded periplasmic space"/>
    <property type="evidence" value="ECO:0007669"/>
    <property type="project" value="TreeGrafter"/>
</dbReference>
<dbReference type="SUPFAM" id="SSF53807">
    <property type="entry name" value="Helical backbone' metal receptor"/>
    <property type="match status" value="1"/>
</dbReference>
<keyword evidence="3" id="KW-0813">Transport</keyword>
<evidence type="ECO:0000313" key="8">
    <source>
        <dbReference type="EMBL" id="MXP26921.1"/>
    </source>
</evidence>
<dbReference type="AlphaFoldDB" id="A0A845AD55"/>
<evidence type="ECO:0000256" key="1">
    <source>
        <dbReference type="ARBA" id="ARBA00004196"/>
    </source>
</evidence>
<evidence type="ECO:0000256" key="2">
    <source>
        <dbReference type="ARBA" id="ARBA00008814"/>
    </source>
</evidence>
<keyword evidence="9" id="KW-1185">Reference proteome</keyword>
<dbReference type="InterPro" id="IPR051313">
    <property type="entry name" value="Bact_iron-sidero_bind"/>
</dbReference>
<keyword evidence="4" id="KW-0410">Iron transport</keyword>
<dbReference type="PROSITE" id="PS51257">
    <property type="entry name" value="PROKAR_LIPOPROTEIN"/>
    <property type="match status" value="1"/>
</dbReference>
<name>A0A845AD55_9SPHN</name>
<comment type="similarity">
    <text evidence="2">Belongs to the bacterial solute-binding protein 8 family.</text>
</comment>
<organism evidence="8 9">
    <name type="scientific">Altericroceibacterium indicum</name>
    <dbReference type="NCBI Taxonomy" id="374177"/>
    <lineage>
        <taxon>Bacteria</taxon>
        <taxon>Pseudomonadati</taxon>
        <taxon>Pseudomonadota</taxon>
        <taxon>Alphaproteobacteria</taxon>
        <taxon>Sphingomonadales</taxon>
        <taxon>Erythrobacteraceae</taxon>
        <taxon>Altericroceibacterium</taxon>
    </lineage>
</organism>
<feature type="signal peptide" evidence="6">
    <location>
        <begin position="1"/>
        <end position="21"/>
    </location>
</feature>
<evidence type="ECO:0000256" key="5">
    <source>
        <dbReference type="ARBA" id="ARBA00022729"/>
    </source>
</evidence>
<dbReference type="PANTHER" id="PTHR30532">
    <property type="entry name" value="IRON III DICITRATE-BINDING PERIPLASMIC PROTEIN"/>
    <property type="match status" value="1"/>
</dbReference>
<gene>
    <name evidence="8" type="ORF">GRI39_12845</name>
</gene>
<keyword evidence="4" id="KW-0406">Ion transport</keyword>
<proteinExistence type="inferred from homology"/>
<dbReference type="InterPro" id="IPR033870">
    <property type="entry name" value="FatB"/>
</dbReference>
<dbReference type="CDD" id="cd01140">
    <property type="entry name" value="FatB"/>
    <property type="match status" value="1"/>
</dbReference>
<keyword evidence="4" id="KW-0408">Iron</keyword>
<dbReference type="Proteomes" id="UP000460561">
    <property type="component" value="Unassembled WGS sequence"/>
</dbReference>
<keyword evidence="5 6" id="KW-0732">Signal</keyword>
<comment type="subcellular location">
    <subcellularLocation>
        <location evidence="1">Cell envelope</location>
    </subcellularLocation>
</comment>
<accession>A0A845AD55</accession>
<dbReference type="Gene3D" id="3.40.50.1980">
    <property type="entry name" value="Nitrogenase molybdenum iron protein domain"/>
    <property type="match status" value="2"/>
</dbReference>
<dbReference type="PANTHER" id="PTHR30532:SF28">
    <property type="entry name" value="PETROBACTIN-BINDING PROTEIN YCLQ"/>
    <property type="match status" value="1"/>
</dbReference>
<evidence type="ECO:0000259" key="7">
    <source>
        <dbReference type="PROSITE" id="PS50983"/>
    </source>
</evidence>
<reference evidence="8 9" key="1">
    <citation type="submission" date="2019-12" db="EMBL/GenBank/DDBJ databases">
        <title>Genomic-based taxomic classification of the family Erythrobacteraceae.</title>
        <authorList>
            <person name="Xu L."/>
        </authorList>
    </citation>
    <scope>NUCLEOTIDE SEQUENCE [LARGE SCALE GENOMIC DNA]</scope>
    <source>
        <strain evidence="8 9">DSM 18604</strain>
    </source>
</reference>
<evidence type="ECO:0000313" key="9">
    <source>
        <dbReference type="Proteomes" id="UP000460561"/>
    </source>
</evidence>
<dbReference type="OrthoDB" id="63946at2"/>